<protein>
    <submittedName>
        <fullName evidence="2">Uncharacterized protein</fullName>
    </submittedName>
</protein>
<name>A0A0F9HTA2_9ZZZZ</name>
<proteinExistence type="predicted"/>
<dbReference type="AlphaFoldDB" id="A0A0F9HTA2"/>
<reference evidence="2" key="1">
    <citation type="journal article" date="2015" name="Nature">
        <title>Complex archaea that bridge the gap between prokaryotes and eukaryotes.</title>
        <authorList>
            <person name="Spang A."/>
            <person name="Saw J.H."/>
            <person name="Jorgensen S.L."/>
            <person name="Zaremba-Niedzwiedzka K."/>
            <person name="Martijn J."/>
            <person name="Lind A.E."/>
            <person name="van Eijk R."/>
            <person name="Schleper C."/>
            <person name="Guy L."/>
            <person name="Ettema T.J."/>
        </authorList>
    </citation>
    <scope>NUCLEOTIDE SEQUENCE</scope>
</reference>
<feature type="compositionally biased region" description="Basic and acidic residues" evidence="1">
    <location>
        <begin position="116"/>
        <end position="130"/>
    </location>
</feature>
<dbReference type="EMBL" id="LAZR01021550">
    <property type="protein sequence ID" value="KKL84935.1"/>
    <property type="molecule type" value="Genomic_DNA"/>
</dbReference>
<feature type="region of interest" description="Disordered" evidence="1">
    <location>
        <begin position="68"/>
        <end position="130"/>
    </location>
</feature>
<organism evidence="2">
    <name type="scientific">marine sediment metagenome</name>
    <dbReference type="NCBI Taxonomy" id="412755"/>
    <lineage>
        <taxon>unclassified sequences</taxon>
        <taxon>metagenomes</taxon>
        <taxon>ecological metagenomes</taxon>
    </lineage>
</organism>
<comment type="caution">
    <text evidence="2">The sequence shown here is derived from an EMBL/GenBank/DDBJ whole genome shotgun (WGS) entry which is preliminary data.</text>
</comment>
<evidence type="ECO:0000256" key="1">
    <source>
        <dbReference type="SAM" id="MobiDB-lite"/>
    </source>
</evidence>
<sequence length="130" mass="14033">VEVGVYTEMLGKSDLPDEKKAELNPDNFTHLGPQGIVAWGAAVQQALVEHATDAKAKTLLEEKWDAFQEEKLGGGGEGSEQGRDGVDASSGAPRGPVTAGMLKKMTPQEVMQVPQELRDRALLDHANRQR</sequence>
<evidence type="ECO:0000313" key="2">
    <source>
        <dbReference type="EMBL" id="KKL84935.1"/>
    </source>
</evidence>
<gene>
    <name evidence="2" type="ORF">LCGC14_1959720</name>
</gene>
<accession>A0A0F9HTA2</accession>
<feature type="non-terminal residue" evidence="2">
    <location>
        <position position="1"/>
    </location>
</feature>